<dbReference type="GO" id="GO:0006508">
    <property type="term" value="P:proteolysis"/>
    <property type="evidence" value="ECO:0007669"/>
    <property type="project" value="UniProtKB-KW"/>
</dbReference>
<dbReference type="InterPro" id="IPR027268">
    <property type="entry name" value="Peptidase_M4/M1_CTD_sf"/>
</dbReference>
<dbReference type="Pfam" id="PF05299">
    <property type="entry name" value="Peptidase_M61"/>
    <property type="match status" value="1"/>
</dbReference>
<dbReference type="AlphaFoldDB" id="A0A839GY75"/>
<protein>
    <submittedName>
        <fullName evidence="3">Putative metalloprotease with PDZ domain</fullName>
    </submittedName>
</protein>
<dbReference type="InterPro" id="IPR024191">
    <property type="entry name" value="Peptidase_M61"/>
</dbReference>
<comment type="caution">
    <text evidence="3">The sequence shown here is derived from an EMBL/GenBank/DDBJ whole genome shotgun (WGS) entry which is preliminary data.</text>
</comment>
<dbReference type="GO" id="GO:0008237">
    <property type="term" value="F:metallopeptidase activity"/>
    <property type="evidence" value="ECO:0007669"/>
    <property type="project" value="UniProtKB-KW"/>
</dbReference>
<keyword evidence="3" id="KW-0645">Protease</keyword>
<dbReference type="RefSeq" id="WP_246387245.1">
    <property type="nucleotide sequence ID" value="NZ_JACJIQ010000022.1"/>
</dbReference>
<keyword evidence="3" id="KW-0378">Hydrolase</keyword>
<dbReference type="PROSITE" id="PS50106">
    <property type="entry name" value="PDZ"/>
    <property type="match status" value="1"/>
</dbReference>
<dbReference type="EMBL" id="JACJIQ010000022">
    <property type="protein sequence ID" value="MBA9079398.1"/>
    <property type="molecule type" value="Genomic_DNA"/>
</dbReference>
<reference evidence="3 4" key="1">
    <citation type="submission" date="2020-08" db="EMBL/GenBank/DDBJ databases">
        <title>Genomic Encyclopedia of Type Strains, Phase IV (KMG-IV): sequencing the most valuable type-strain genomes for metagenomic binning, comparative biology and taxonomic classification.</title>
        <authorList>
            <person name="Goeker M."/>
        </authorList>
    </citation>
    <scope>NUCLEOTIDE SEQUENCE [LARGE SCALE GENOMIC DNA]</scope>
    <source>
        <strain evidence="3 4">DSM 29854</strain>
    </source>
</reference>
<dbReference type="InterPro" id="IPR036034">
    <property type="entry name" value="PDZ_sf"/>
</dbReference>
<dbReference type="Gene3D" id="2.30.42.10">
    <property type="match status" value="1"/>
</dbReference>
<organism evidence="3 4">
    <name type="scientific">Rufibacter quisquiliarum</name>
    <dbReference type="NCBI Taxonomy" id="1549639"/>
    <lineage>
        <taxon>Bacteria</taxon>
        <taxon>Pseudomonadati</taxon>
        <taxon>Bacteroidota</taxon>
        <taxon>Cytophagia</taxon>
        <taxon>Cytophagales</taxon>
        <taxon>Hymenobacteraceae</taxon>
        <taxon>Rufibacter</taxon>
    </lineage>
</organism>
<dbReference type="Pfam" id="PF00595">
    <property type="entry name" value="PDZ"/>
    <property type="match status" value="1"/>
</dbReference>
<dbReference type="SUPFAM" id="SSF50156">
    <property type="entry name" value="PDZ domain-like"/>
    <property type="match status" value="1"/>
</dbReference>
<evidence type="ECO:0000259" key="2">
    <source>
        <dbReference type="PROSITE" id="PS50106"/>
    </source>
</evidence>
<evidence type="ECO:0000313" key="3">
    <source>
        <dbReference type="EMBL" id="MBA9079398.1"/>
    </source>
</evidence>
<evidence type="ECO:0000256" key="1">
    <source>
        <dbReference type="SAM" id="SignalP"/>
    </source>
</evidence>
<dbReference type="SMART" id="SM00228">
    <property type="entry name" value="PDZ"/>
    <property type="match status" value="1"/>
</dbReference>
<proteinExistence type="predicted"/>
<dbReference type="Proteomes" id="UP000563094">
    <property type="component" value="Unassembled WGS sequence"/>
</dbReference>
<dbReference type="InterPro" id="IPR040756">
    <property type="entry name" value="Peptidase_M61_N"/>
</dbReference>
<dbReference type="InterPro" id="IPR001478">
    <property type="entry name" value="PDZ"/>
</dbReference>
<keyword evidence="1" id="KW-0732">Signal</keyword>
<dbReference type="SUPFAM" id="SSF55486">
    <property type="entry name" value="Metalloproteases ('zincins'), catalytic domain"/>
    <property type="match status" value="1"/>
</dbReference>
<keyword evidence="4" id="KW-1185">Reference proteome</keyword>
<dbReference type="Pfam" id="PF17899">
    <property type="entry name" value="Peptidase_M61_N"/>
    <property type="match status" value="1"/>
</dbReference>
<accession>A0A839GY75</accession>
<evidence type="ECO:0000313" key="4">
    <source>
        <dbReference type="Proteomes" id="UP000563094"/>
    </source>
</evidence>
<dbReference type="PIRSF" id="PIRSF016493">
    <property type="entry name" value="Glycyl_aminpptds"/>
    <property type="match status" value="1"/>
</dbReference>
<feature type="domain" description="PDZ" evidence="2">
    <location>
        <begin position="482"/>
        <end position="537"/>
    </location>
</feature>
<dbReference type="InterPro" id="IPR007963">
    <property type="entry name" value="Peptidase_M61_catalytic"/>
</dbReference>
<dbReference type="Gene3D" id="1.10.390.10">
    <property type="entry name" value="Neutral Protease Domain 2"/>
    <property type="match status" value="1"/>
</dbReference>
<keyword evidence="3" id="KW-0482">Metalloprotease</keyword>
<feature type="signal peptide" evidence="1">
    <location>
        <begin position="1"/>
        <end position="26"/>
    </location>
</feature>
<name>A0A839GY75_9BACT</name>
<gene>
    <name evidence="3" type="ORF">FHS90_004134</name>
</gene>
<dbReference type="Gene3D" id="2.60.40.3650">
    <property type="match status" value="1"/>
</dbReference>
<feature type="chain" id="PRO_5032319793" evidence="1">
    <location>
        <begin position="27"/>
        <end position="601"/>
    </location>
</feature>
<sequence>MLQKNLAKVAGLLVVLAFAIVTQAAAAPSISYRLSMPEPHTHYFEVEMSLSGFKGKTLDLTMPVWAPGSYLVREFAKNVEGFEAFAGGNRVAADKIDKNTWRIASGGKDVTVKYRVYAFEVSVRTSFIDASHGYVNGTSVFMYPEGNKNLPSTLTVVPFKGWKTVSTGLPKVEGQPFTYRAPDYDVLADAPIEIGNHQVFSFKTNGVLHEVAMYGDGNYDPKRLMADMQKVTETAVKVFGELPVNYYLFIVQNLERGGGGLEHLNSTTLQTTRTTYGTERGYKGFLNLVAHEYFHLWNVKRLRPIALGPFDYDQENYTNMLWVSEGFTSYYADLILRRAGYTSDSDYLEKLAAGITSVANSPGNKAMSPAESSFNAWIKQYRPDENSYNTNISYYTSGGVLGLLLDMEILKGSNGKSSLDDAMRYLYDQYYKKKGRGFTDKEFQQGVEKFVGHSLESFFRDFVYNTKTPDYSAYLTTVGVTLTDVNKNQNEPFLGAGISTATGKPVVTSVIRNGSAWQGGLNVNDEIIAVNGYRLSDDLNKSIPAYAVGDVLELVVNRSGQILVLPIKLLKNETVKYVASRVPTPTEAQKAANATWLHLQK</sequence>